<feature type="region of interest" description="Disordered" evidence="5">
    <location>
        <begin position="313"/>
        <end position="332"/>
    </location>
</feature>
<protein>
    <submittedName>
        <fullName evidence="6">Ligand-dependent corepressor</fullName>
    </submittedName>
</protein>
<dbReference type="GO" id="GO:0003677">
    <property type="term" value="F:DNA binding"/>
    <property type="evidence" value="ECO:0007669"/>
    <property type="project" value="UniProtKB-KW"/>
</dbReference>
<evidence type="ECO:0000313" key="7">
    <source>
        <dbReference type="Proteomes" id="UP000694557"/>
    </source>
</evidence>
<keyword evidence="2" id="KW-0238">DNA-binding</keyword>
<evidence type="ECO:0000256" key="5">
    <source>
        <dbReference type="SAM" id="MobiDB-lite"/>
    </source>
</evidence>
<evidence type="ECO:0000256" key="3">
    <source>
        <dbReference type="ARBA" id="ARBA00023163"/>
    </source>
</evidence>
<gene>
    <name evidence="6" type="primary">LOC109881414</name>
</gene>
<sequence length="397" mass="44189">MASLCKRQQCTIERRGFRQDLDSWRHKLIHCVGFESILEGLFGSRLVEDLTLFKGSEPEGGTDWSFDENCLFCCVRRDKVKEHLVGLNNQGLESGAEPLLVKDQTKINRLEKQAEEFFNAVLYKKGRSLLTKNYICYSNFCKIVYRQEYLTGPCVLLVTFEKLLLWLRWLSLTGLGSTVSTDVFIMLFSPVPPSDVPSFSDPHIPGVALDIMQRMIRQFAAEYTSKSSSSTPDSRSTPRPGPHSDQSLPPPPSLPTVPPAASPGGTATPSVPSQNPVLSKLLMADQDLPLDLTVKKPLPQPVEQDGVLDLSVKKGRSKSSTPSLRSPHLSQTSTLKGECLELTTEKARDLQSTSTLEQFMTKLCLHHQRQIVDALGFLQTEVCIGITLIVHFQFGKI</sequence>
<evidence type="ECO:0000256" key="4">
    <source>
        <dbReference type="ARBA" id="ARBA00023242"/>
    </source>
</evidence>
<feature type="compositionally biased region" description="Pro residues" evidence="5">
    <location>
        <begin position="248"/>
        <end position="261"/>
    </location>
</feature>
<dbReference type="GO" id="GO:0005634">
    <property type="term" value="C:nucleus"/>
    <property type="evidence" value="ECO:0007669"/>
    <property type="project" value="TreeGrafter"/>
</dbReference>
<keyword evidence="7" id="KW-1185">Reference proteome</keyword>
<reference evidence="6" key="1">
    <citation type="submission" date="2025-08" db="UniProtKB">
        <authorList>
            <consortium name="Ensembl"/>
        </authorList>
    </citation>
    <scope>IDENTIFICATION</scope>
</reference>
<dbReference type="Proteomes" id="UP000694557">
    <property type="component" value="Unassembled WGS sequence"/>
</dbReference>
<dbReference type="GO" id="GO:0006357">
    <property type="term" value="P:regulation of transcription by RNA polymerase II"/>
    <property type="evidence" value="ECO:0007669"/>
    <property type="project" value="TreeGrafter"/>
</dbReference>
<keyword evidence="3" id="KW-0804">Transcription</keyword>
<proteinExistence type="predicted"/>
<evidence type="ECO:0000313" key="6">
    <source>
        <dbReference type="Ensembl" id="ENSOKIP00005043667.1"/>
    </source>
</evidence>
<keyword evidence="1" id="KW-0805">Transcription regulation</keyword>
<evidence type="ECO:0000256" key="1">
    <source>
        <dbReference type="ARBA" id="ARBA00023015"/>
    </source>
</evidence>
<reference evidence="6" key="2">
    <citation type="submission" date="2025-09" db="UniProtKB">
        <authorList>
            <consortium name="Ensembl"/>
        </authorList>
    </citation>
    <scope>IDENTIFICATION</scope>
</reference>
<dbReference type="Ensembl" id="ENSOKIT00005046008.1">
    <property type="protein sequence ID" value="ENSOKIP00005043667.1"/>
    <property type="gene ID" value="ENSOKIG00005018396.1"/>
</dbReference>
<accession>A0A8C7GHV6</accession>
<name>A0A8C7GHV6_ONCKI</name>
<dbReference type="GeneTree" id="ENSGT00940000162611"/>
<dbReference type="AlphaFoldDB" id="A0A8C7GHV6"/>
<organism evidence="6 7">
    <name type="scientific">Oncorhynchus kisutch</name>
    <name type="common">Coho salmon</name>
    <name type="synonym">Salmo kisutch</name>
    <dbReference type="NCBI Taxonomy" id="8019"/>
    <lineage>
        <taxon>Eukaryota</taxon>
        <taxon>Metazoa</taxon>
        <taxon>Chordata</taxon>
        <taxon>Craniata</taxon>
        <taxon>Vertebrata</taxon>
        <taxon>Euteleostomi</taxon>
        <taxon>Actinopterygii</taxon>
        <taxon>Neopterygii</taxon>
        <taxon>Teleostei</taxon>
        <taxon>Protacanthopterygii</taxon>
        <taxon>Salmoniformes</taxon>
        <taxon>Salmonidae</taxon>
        <taxon>Salmoninae</taxon>
        <taxon>Oncorhynchus</taxon>
    </lineage>
</organism>
<feature type="compositionally biased region" description="Low complexity" evidence="5">
    <location>
        <begin position="224"/>
        <end position="247"/>
    </location>
</feature>
<feature type="region of interest" description="Disordered" evidence="5">
    <location>
        <begin position="223"/>
        <end position="275"/>
    </location>
</feature>
<feature type="compositionally biased region" description="Polar residues" evidence="5">
    <location>
        <begin position="318"/>
        <end position="332"/>
    </location>
</feature>
<keyword evidence="4" id="KW-0539">Nucleus</keyword>
<dbReference type="PANTHER" id="PTHR21545:SF14">
    <property type="entry name" value="LIGAND-DEPENDENT COREPRESSOR"/>
    <property type="match status" value="1"/>
</dbReference>
<evidence type="ECO:0000256" key="2">
    <source>
        <dbReference type="ARBA" id="ARBA00023125"/>
    </source>
</evidence>
<dbReference type="PANTHER" id="PTHR21545">
    <property type="entry name" value="TRANSCRIPTION FACTOR MLR1/2"/>
    <property type="match status" value="1"/>
</dbReference>